<dbReference type="Gene3D" id="3.40.50.410">
    <property type="entry name" value="von Willebrand factor, type A domain"/>
    <property type="match status" value="1"/>
</dbReference>
<gene>
    <name evidence="3" type="primary">Cacna2d4_2</name>
    <name evidence="3" type="ORF">EYF80_048637</name>
</gene>
<dbReference type="PANTHER" id="PTHR10166">
    <property type="entry name" value="VOLTAGE-DEPENDENT CALCIUM CHANNEL SUBUNIT ALPHA-2/DELTA-RELATED"/>
    <property type="match status" value="1"/>
</dbReference>
<dbReference type="FunFam" id="3.40.50.410:FF:000007">
    <property type="entry name" value="Calcium voltage-gated channel auxiliary subunit alpha2delta 3"/>
    <property type="match status" value="1"/>
</dbReference>
<dbReference type="GO" id="GO:0005245">
    <property type="term" value="F:voltage-gated calcium channel activity"/>
    <property type="evidence" value="ECO:0007669"/>
    <property type="project" value="TreeGrafter"/>
</dbReference>
<dbReference type="EMBL" id="SRLO01001127">
    <property type="protein sequence ID" value="TNN41209.1"/>
    <property type="molecule type" value="Genomic_DNA"/>
</dbReference>
<dbReference type="InterPro" id="IPR051173">
    <property type="entry name" value="Ca_channel_alpha-2/delta"/>
</dbReference>
<dbReference type="PROSITE" id="PS50234">
    <property type="entry name" value="VWFA"/>
    <property type="match status" value="1"/>
</dbReference>
<evidence type="ECO:0000256" key="1">
    <source>
        <dbReference type="ARBA" id="ARBA00007060"/>
    </source>
</evidence>
<evidence type="ECO:0000313" key="4">
    <source>
        <dbReference type="Proteomes" id="UP000314294"/>
    </source>
</evidence>
<name>A0A4Z2FJ86_9TELE</name>
<accession>A0A4Z2FJ86</accession>
<evidence type="ECO:0000313" key="3">
    <source>
        <dbReference type="EMBL" id="TNN41209.1"/>
    </source>
</evidence>
<dbReference type="PANTHER" id="PTHR10166:SF59">
    <property type="entry name" value="VOLTAGE-DEPENDENT CALCIUM CHANNEL SUBUNIT ALPHA-2_DELTA-4"/>
    <property type="match status" value="1"/>
</dbReference>
<keyword evidence="4" id="KW-1185">Reference proteome</keyword>
<dbReference type="Proteomes" id="UP000314294">
    <property type="component" value="Unassembled WGS sequence"/>
</dbReference>
<feature type="domain" description="VWFA" evidence="2">
    <location>
        <begin position="1"/>
        <end position="97"/>
    </location>
</feature>
<organism evidence="3 4">
    <name type="scientific">Liparis tanakae</name>
    <name type="common">Tanaka's snailfish</name>
    <dbReference type="NCBI Taxonomy" id="230148"/>
    <lineage>
        <taxon>Eukaryota</taxon>
        <taxon>Metazoa</taxon>
        <taxon>Chordata</taxon>
        <taxon>Craniata</taxon>
        <taxon>Vertebrata</taxon>
        <taxon>Euteleostomi</taxon>
        <taxon>Actinopterygii</taxon>
        <taxon>Neopterygii</taxon>
        <taxon>Teleostei</taxon>
        <taxon>Neoteleostei</taxon>
        <taxon>Acanthomorphata</taxon>
        <taxon>Eupercaria</taxon>
        <taxon>Perciformes</taxon>
        <taxon>Cottioidei</taxon>
        <taxon>Cottales</taxon>
        <taxon>Liparidae</taxon>
        <taxon>Liparis</taxon>
    </lineage>
</organism>
<sequence length="146" mass="16811">MKESFKILNEAAALGQGSLCNQAIMLITDGAMEDFQSVFEEFNWPERRVRVFTYLIGREMTFAENVKWIACNNKGYYTHVSTLADVQENVMEYLHVLSRPMVINHDHDIIWTEAYMDTVVSLLLGNTKYYRALILSCSCNNKVSLI</sequence>
<dbReference type="SUPFAM" id="SSF53300">
    <property type="entry name" value="vWA-like"/>
    <property type="match status" value="1"/>
</dbReference>
<comment type="caution">
    <text evidence="3">The sequence shown here is derived from an EMBL/GenBank/DDBJ whole genome shotgun (WGS) entry which is preliminary data.</text>
</comment>
<dbReference type="InterPro" id="IPR036465">
    <property type="entry name" value="vWFA_dom_sf"/>
</dbReference>
<proteinExistence type="inferred from homology"/>
<comment type="similarity">
    <text evidence="1">Belongs to the calcium channel subunit alpha-2/delta family.</text>
</comment>
<dbReference type="InterPro" id="IPR002035">
    <property type="entry name" value="VWF_A"/>
</dbReference>
<dbReference type="GO" id="GO:0005891">
    <property type="term" value="C:voltage-gated calcium channel complex"/>
    <property type="evidence" value="ECO:0007669"/>
    <property type="project" value="TreeGrafter"/>
</dbReference>
<reference evidence="3 4" key="1">
    <citation type="submission" date="2019-03" db="EMBL/GenBank/DDBJ databases">
        <title>First draft genome of Liparis tanakae, snailfish: a comprehensive survey of snailfish specific genes.</title>
        <authorList>
            <person name="Kim W."/>
            <person name="Song I."/>
            <person name="Jeong J.-H."/>
            <person name="Kim D."/>
            <person name="Kim S."/>
            <person name="Ryu S."/>
            <person name="Song J.Y."/>
            <person name="Lee S.K."/>
        </authorList>
    </citation>
    <scope>NUCLEOTIDE SEQUENCE [LARGE SCALE GENOMIC DNA]</scope>
    <source>
        <tissue evidence="3">Muscle</tissue>
    </source>
</reference>
<dbReference type="OrthoDB" id="10054666at2759"/>
<protein>
    <submittedName>
        <fullName evidence="3">Voltage-dependent calcium channel subunit alpha-2/delta-4</fullName>
    </submittedName>
</protein>
<dbReference type="AlphaFoldDB" id="A0A4Z2FJ86"/>
<evidence type="ECO:0000259" key="2">
    <source>
        <dbReference type="PROSITE" id="PS50234"/>
    </source>
</evidence>